<sequence>MDPSADLNKYYIKGKFSIKKLYVATMPQYPKCHWKRITIDLKALPRHQFILLLAMHGKLPTVDRLRKWGLSIASDCVLYGKDIEETMGTSFLNVITRGICGAALLKWLGGRHQIGSWNAEIEWLTKRSSCRVRAYMLGFLFAVVIYRVWAERNQRRFQGKMISSLQRMKNIILELHIRG</sequence>
<organism evidence="1 2">
    <name type="scientific">Nicotiana tabacum</name>
    <name type="common">Common tobacco</name>
    <dbReference type="NCBI Taxonomy" id="4097"/>
    <lineage>
        <taxon>Eukaryota</taxon>
        <taxon>Viridiplantae</taxon>
        <taxon>Streptophyta</taxon>
        <taxon>Embryophyta</taxon>
        <taxon>Tracheophyta</taxon>
        <taxon>Spermatophyta</taxon>
        <taxon>Magnoliopsida</taxon>
        <taxon>eudicotyledons</taxon>
        <taxon>Gunneridae</taxon>
        <taxon>Pentapetalae</taxon>
        <taxon>asterids</taxon>
        <taxon>lamiids</taxon>
        <taxon>Solanales</taxon>
        <taxon>Solanaceae</taxon>
        <taxon>Nicotianoideae</taxon>
        <taxon>Nicotianeae</taxon>
        <taxon>Nicotiana</taxon>
    </lineage>
</organism>
<protein>
    <submittedName>
        <fullName evidence="2">Uncharacterized protein LOC142175334</fullName>
    </submittedName>
</protein>
<dbReference type="RefSeq" id="XP_075098018.1">
    <property type="nucleotide sequence ID" value="XM_075241917.1"/>
</dbReference>
<evidence type="ECO:0000313" key="2">
    <source>
        <dbReference type="RefSeq" id="XP_075098018.1"/>
    </source>
</evidence>
<proteinExistence type="predicted"/>
<gene>
    <name evidence="2" type="primary">LOC142175334</name>
</gene>
<accession>A0AC58TLB7</accession>
<dbReference type="Proteomes" id="UP000790787">
    <property type="component" value="Chromosome 21"/>
</dbReference>
<reference evidence="2" key="2">
    <citation type="submission" date="2025-08" db="UniProtKB">
        <authorList>
            <consortium name="RefSeq"/>
        </authorList>
    </citation>
    <scope>IDENTIFICATION</scope>
    <source>
        <tissue evidence="2">Leaf</tissue>
    </source>
</reference>
<reference evidence="1" key="1">
    <citation type="journal article" date="2014" name="Nat. Commun.">
        <title>The tobacco genome sequence and its comparison with those of tomato and potato.</title>
        <authorList>
            <person name="Sierro N."/>
            <person name="Battey J.N."/>
            <person name="Ouadi S."/>
            <person name="Bakaher N."/>
            <person name="Bovet L."/>
            <person name="Willig A."/>
            <person name="Goepfert S."/>
            <person name="Peitsch M.C."/>
            <person name="Ivanov N.V."/>
        </authorList>
    </citation>
    <scope>NUCLEOTIDE SEQUENCE [LARGE SCALE GENOMIC DNA]</scope>
</reference>
<keyword evidence="1" id="KW-1185">Reference proteome</keyword>
<evidence type="ECO:0000313" key="1">
    <source>
        <dbReference type="Proteomes" id="UP000790787"/>
    </source>
</evidence>
<name>A0AC58TLB7_TOBAC</name>